<dbReference type="InterPro" id="IPR027389">
    <property type="entry name" value="B_mannosylTrfase_Bre-3/Egh"/>
</dbReference>
<dbReference type="GO" id="GO:0019187">
    <property type="term" value="F:beta-1,4-mannosyltransferase activity"/>
    <property type="evidence" value="ECO:0007669"/>
    <property type="project" value="InterPro"/>
</dbReference>
<reference evidence="2" key="1">
    <citation type="journal article" date="2017" name="Nat. Microbiol.">
        <title>Global analysis of biosynthetic gene clusters reveals vast potential of secondary metabolite production in Penicillium species.</title>
        <authorList>
            <person name="Nielsen J.C."/>
            <person name="Grijseels S."/>
            <person name="Prigent S."/>
            <person name="Ji B."/>
            <person name="Dainat J."/>
            <person name="Nielsen K.F."/>
            <person name="Frisvad J.C."/>
            <person name="Workman M."/>
            <person name="Nielsen J."/>
        </authorList>
    </citation>
    <scope>NUCLEOTIDE SEQUENCE [LARGE SCALE GENOMIC DNA]</scope>
    <source>
        <strain evidence="2">IBT 14082</strain>
    </source>
</reference>
<dbReference type="EMBL" id="MLQL01000071">
    <property type="protein sequence ID" value="OQE11863.1"/>
    <property type="molecule type" value="Genomic_DNA"/>
</dbReference>
<keyword evidence="2" id="KW-1185">Reference proteome</keyword>
<protein>
    <submittedName>
        <fullName evidence="1">Uncharacterized protein</fullName>
    </submittedName>
</protein>
<dbReference type="GO" id="GO:0005737">
    <property type="term" value="C:cytoplasm"/>
    <property type="evidence" value="ECO:0007669"/>
    <property type="project" value="TreeGrafter"/>
</dbReference>
<evidence type="ECO:0000313" key="1">
    <source>
        <dbReference type="EMBL" id="OQE11863.1"/>
    </source>
</evidence>
<proteinExistence type="predicted"/>
<comment type="caution">
    <text evidence="1">The sequence shown here is derived from an EMBL/GenBank/DDBJ whole genome shotgun (WGS) entry which is preliminary data.</text>
</comment>
<dbReference type="PANTHER" id="PTHR16779">
    <property type="entry name" value="BETA-1,4-MANNOSYLTRANSFERASE EGH"/>
    <property type="match status" value="1"/>
</dbReference>
<dbReference type="OrthoDB" id="5819582at2759"/>
<dbReference type="AlphaFoldDB" id="A0A1V6SE49"/>
<dbReference type="Proteomes" id="UP000191342">
    <property type="component" value="Unassembled WGS sequence"/>
</dbReference>
<evidence type="ECO:0000313" key="2">
    <source>
        <dbReference type="Proteomes" id="UP000191342"/>
    </source>
</evidence>
<organism evidence="1 2">
    <name type="scientific">Penicillium flavigenum</name>
    <dbReference type="NCBI Taxonomy" id="254877"/>
    <lineage>
        <taxon>Eukaryota</taxon>
        <taxon>Fungi</taxon>
        <taxon>Dikarya</taxon>
        <taxon>Ascomycota</taxon>
        <taxon>Pezizomycotina</taxon>
        <taxon>Eurotiomycetes</taxon>
        <taxon>Eurotiomycetidae</taxon>
        <taxon>Eurotiales</taxon>
        <taxon>Aspergillaceae</taxon>
        <taxon>Penicillium</taxon>
    </lineage>
</organism>
<name>A0A1V6SE49_9EURO</name>
<dbReference type="PANTHER" id="PTHR16779:SF1">
    <property type="entry name" value="BETA-1,4-MANNOSYLTRANSFERASE EGH"/>
    <property type="match status" value="1"/>
</dbReference>
<accession>A0A1V6SE49</accession>
<dbReference type="STRING" id="254877.A0A1V6SE49"/>
<sequence>MTDVSGFRLEVLWTPQLHHSSACICSVSARTTSTILDIMGSVSTDAAFAYKKSPKGRYFRELKVCLFTKGTNMQTLLNSIKPWHNCTQYQKITFHVVLDFADGPQAALPDFVNVVSVPASFQPAHAKYKERALECCRLHWKLSELDWVPHLDEETEIDDYLVKACFDFIERVTEDIGMRIADDFGRFQLPVRLLKRPLLGWMNGSFILIDGSVENKVTWDTGCLAEDFWFALHVCDLNYINKGVLQTFEQAARQGFKFGWIHAIA</sequence>
<gene>
    <name evidence="1" type="ORF">PENFLA_c071G01624</name>
</gene>